<dbReference type="InterPro" id="IPR058559">
    <property type="entry name" value="PRM_STIL"/>
</dbReference>
<feature type="coiled-coil region" evidence="1">
    <location>
        <begin position="184"/>
        <end position="211"/>
    </location>
</feature>
<dbReference type="GO" id="GO:0007224">
    <property type="term" value="P:smoothened signaling pathway"/>
    <property type="evidence" value="ECO:0007669"/>
    <property type="project" value="TreeGrafter"/>
</dbReference>
<dbReference type="PANTHER" id="PTHR15128:SF0">
    <property type="entry name" value="SCL-INTERRUPTING LOCUS PROTEIN"/>
    <property type="match status" value="1"/>
</dbReference>
<dbReference type="EMBL" id="KQ414797">
    <property type="protein sequence ID" value="KOC60692.1"/>
    <property type="molecule type" value="Genomic_DNA"/>
</dbReference>
<dbReference type="GO" id="GO:0031023">
    <property type="term" value="P:microtubule organizing center organization"/>
    <property type="evidence" value="ECO:0007669"/>
    <property type="project" value="TreeGrafter"/>
</dbReference>
<gene>
    <name evidence="2" type="ORF">WH47_07435</name>
</gene>
<dbReference type="Pfam" id="PF26399">
    <property type="entry name" value="PRM_STIL"/>
    <property type="match status" value="1"/>
</dbReference>
<reference evidence="2 3" key="1">
    <citation type="submission" date="2015-07" db="EMBL/GenBank/DDBJ databases">
        <title>The genome of Habropoda laboriosa.</title>
        <authorList>
            <person name="Pan H."/>
            <person name="Kapheim K."/>
        </authorList>
    </citation>
    <scope>NUCLEOTIDE SEQUENCE [LARGE SCALE GENOMIC DNA]</scope>
    <source>
        <strain evidence="2">0110345459</strain>
    </source>
</reference>
<keyword evidence="3" id="KW-1185">Reference proteome</keyword>
<dbReference type="InterPro" id="IPR026123">
    <property type="entry name" value="STIL"/>
</dbReference>
<evidence type="ECO:0000313" key="3">
    <source>
        <dbReference type="Proteomes" id="UP000053825"/>
    </source>
</evidence>
<name>A0A0L7QPY5_9HYME</name>
<proteinExistence type="predicted"/>
<accession>A0A0L7QPY5</accession>
<organism evidence="2 3">
    <name type="scientific">Habropoda laboriosa</name>
    <dbReference type="NCBI Taxonomy" id="597456"/>
    <lineage>
        <taxon>Eukaryota</taxon>
        <taxon>Metazoa</taxon>
        <taxon>Ecdysozoa</taxon>
        <taxon>Arthropoda</taxon>
        <taxon>Hexapoda</taxon>
        <taxon>Insecta</taxon>
        <taxon>Pterygota</taxon>
        <taxon>Neoptera</taxon>
        <taxon>Endopterygota</taxon>
        <taxon>Hymenoptera</taxon>
        <taxon>Apocrita</taxon>
        <taxon>Aculeata</taxon>
        <taxon>Apoidea</taxon>
        <taxon>Anthophila</taxon>
        <taxon>Apidae</taxon>
        <taxon>Habropoda</taxon>
    </lineage>
</organism>
<dbReference type="GO" id="GO:0007052">
    <property type="term" value="P:mitotic spindle organization"/>
    <property type="evidence" value="ECO:0007669"/>
    <property type="project" value="TreeGrafter"/>
</dbReference>
<dbReference type="STRING" id="597456.A0A0L7QPY5"/>
<dbReference type="PANTHER" id="PTHR15128">
    <property type="entry name" value="TAL1 SCL INTERRUPTING LOCUS"/>
    <property type="match status" value="1"/>
</dbReference>
<keyword evidence="1" id="KW-0175">Coiled coil</keyword>
<evidence type="ECO:0000256" key="1">
    <source>
        <dbReference type="SAM" id="Coils"/>
    </source>
</evidence>
<dbReference type="GO" id="GO:0005815">
    <property type="term" value="C:microtubule organizing center"/>
    <property type="evidence" value="ECO:0007669"/>
    <property type="project" value="TreeGrafter"/>
</dbReference>
<dbReference type="GO" id="GO:0071539">
    <property type="term" value="P:protein localization to centrosome"/>
    <property type="evidence" value="ECO:0007669"/>
    <property type="project" value="TreeGrafter"/>
</dbReference>
<protein>
    <submittedName>
        <fullName evidence="2">SCL-interrupting locus protein like protein</fullName>
    </submittedName>
</protein>
<dbReference type="Proteomes" id="UP000053825">
    <property type="component" value="Unassembled WGS sequence"/>
</dbReference>
<evidence type="ECO:0000313" key="2">
    <source>
        <dbReference type="EMBL" id="KOC60692.1"/>
    </source>
</evidence>
<dbReference type="OrthoDB" id="76173at2759"/>
<dbReference type="AlphaFoldDB" id="A0A0L7QPY5"/>
<sequence>MHHFCNDEDEFEPRITPKPASKLNRFTVPSVPEVSLIFDKPLSCKTIEHTDFQSAPVASKSLMLKNKISSPLNINASYAAWKEQNYSWNPPTSKINDYTIPQKAQSNQNYMVHSYLAEDNTTDALNRSKGKNYTLKKDSHNASRNEFQLPHYVGQQNRYFNMNAYPFPQLQPYSTQNTDNQETVKNLLQIINSQNEQIKSLQTQVDRLLKIQEENLKERKRCSCSFQLQQQSDQLHTDSNDIVNASNYVTISENTKKTAYQSDPFKDKRKENCNENENLNQEELILTDGQSKKTFMEQKVSIGVMTSFEFTVQNSPFTVDIEDYEKKDSQHKQENLKMCNNIGFQDTNESLRRYKNSFTRMPSAQLENIVEDSESYISSSQQQSSNLNASTSIKDLEKQAYMDIRRETDTHRSRSPKLCKRVATKLNETEGNTKQHLERTCTEEIRNYETVKTPIVQRNTVNTEYNALENKNYKINPVPNTNQYKKSNIQRDNVKGTNSVDNSDYYKDYRKERKISKQNNCIEDSLILNGGDLKINERPPPTPEPSIHVEMHEYSSDDDSEKVKRSSKVGWTFYNNVLGQVNQLLQNSCVIDDQQQNQTKVNQNERDETENRAVLDTVKVATLEQLKKLGISLSENPEAKELNNSNKMAFDLSFYPRLDYQANMSHATSAVNETNTSMHMKALALKYLTDEQLAELAVQRQGSTSVKHLMVSNVQGTNMSFATMRYLERYQLLPGKSNGQAEDIGKLQVDVPSKVELKFTNSKGSPKTLQRFPFSQTPRTTCPSKILDISTLKQQPKLL</sequence>